<dbReference type="Gene3D" id="1.10.1200.20">
    <property type="entry name" value="Colicin E immunity protein"/>
    <property type="match status" value="1"/>
</dbReference>
<dbReference type="InterPro" id="IPR000290">
    <property type="entry name" value="Colicin_pyocin"/>
</dbReference>
<evidence type="ECO:0000313" key="4">
    <source>
        <dbReference type="Proteomes" id="UP001148203"/>
    </source>
</evidence>
<organism evidence="3 4">
    <name type="scientific">Pseudomonas fontis</name>
    <dbReference type="NCBI Taxonomy" id="2942633"/>
    <lineage>
        <taxon>Bacteria</taxon>
        <taxon>Pseudomonadati</taxon>
        <taxon>Pseudomonadota</taxon>
        <taxon>Gammaproteobacteria</taxon>
        <taxon>Pseudomonadales</taxon>
        <taxon>Pseudomonadaceae</taxon>
        <taxon>Pseudomonas</taxon>
    </lineage>
</organism>
<evidence type="ECO:0000256" key="1">
    <source>
        <dbReference type="ARBA" id="ARBA00009346"/>
    </source>
</evidence>
<evidence type="ECO:0000313" key="3">
    <source>
        <dbReference type="EMBL" id="MDD0993315.1"/>
    </source>
</evidence>
<dbReference type="SUPFAM" id="SSF47345">
    <property type="entry name" value="Colicin E immunity proteins"/>
    <property type="match status" value="1"/>
</dbReference>
<dbReference type="EMBL" id="JAMDGY010000085">
    <property type="protein sequence ID" value="MDD0993315.1"/>
    <property type="molecule type" value="Genomic_DNA"/>
</dbReference>
<dbReference type="Proteomes" id="UP001148203">
    <property type="component" value="Unassembled WGS sequence"/>
</dbReference>
<dbReference type="Pfam" id="PF01320">
    <property type="entry name" value="Colicin_Pyocin"/>
    <property type="match status" value="1"/>
</dbReference>
<evidence type="ECO:0000256" key="2">
    <source>
        <dbReference type="ARBA" id="ARBA00023025"/>
    </source>
</evidence>
<accession>A0ABT5NYP0</accession>
<protein>
    <submittedName>
        <fullName evidence="3">Bacteriocin immunity protein</fullName>
    </submittedName>
</protein>
<dbReference type="PRINTS" id="PR01299">
    <property type="entry name" value="PYOCIN"/>
</dbReference>
<proteinExistence type="inferred from homology"/>
<dbReference type="CDD" id="cd16363">
    <property type="entry name" value="Col_Im_like"/>
    <property type="match status" value="1"/>
</dbReference>
<sequence>MIASKERCEDYTFEEFKYLVAEIMSAVGGEQYQDDLIEHFMIVSEHPAGSDLIFYPQGGSDPTSDEIAQQIDLWRKENGKPGFK</sequence>
<comment type="caution">
    <text evidence="3">The sequence shown here is derived from an EMBL/GenBank/DDBJ whole genome shotgun (WGS) entry which is preliminary data.</text>
</comment>
<keyword evidence="4" id="KW-1185">Reference proteome</keyword>
<name>A0ABT5NYP0_9PSED</name>
<gene>
    <name evidence="3" type="ORF">M5G11_22575</name>
</gene>
<keyword evidence="2" id="KW-0079">Bacteriocin immunity</keyword>
<reference evidence="3 4" key="1">
    <citation type="submission" date="2022-05" db="EMBL/GenBank/DDBJ databases">
        <title>Novel Pseudomonas spp. Isolated from a Rainbow Trout Aquaculture Facility.</title>
        <authorList>
            <person name="Testerman T."/>
            <person name="Graf J."/>
        </authorList>
    </citation>
    <scope>NUCLEOTIDE SEQUENCE [LARGE SCALE GENOMIC DNA]</scope>
    <source>
        <strain evidence="3 4">ID681</strain>
    </source>
</reference>
<comment type="similarity">
    <text evidence="1">Belongs to the colicins ColE2/ColE8/ColE9 and pyocins S1/S2 family.</text>
</comment>
<dbReference type="RefSeq" id="WP_273913128.1">
    <property type="nucleotide sequence ID" value="NZ_JAMDGX010000076.1"/>
</dbReference>
<dbReference type="InterPro" id="IPR035900">
    <property type="entry name" value="Colicin_E_sf"/>
</dbReference>